<dbReference type="SUPFAM" id="SSF56112">
    <property type="entry name" value="Protein kinase-like (PK-like)"/>
    <property type="match status" value="1"/>
</dbReference>
<dbReference type="EMBL" id="MDYQ01000198">
    <property type="protein sequence ID" value="PRP79075.1"/>
    <property type="molecule type" value="Genomic_DNA"/>
</dbReference>
<reference evidence="5 6" key="1">
    <citation type="journal article" date="2018" name="Genome Biol. Evol.">
        <title>Multiple Roots of Fruiting Body Formation in Amoebozoa.</title>
        <authorList>
            <person name="Hillmann F."/>
            <person name="Forbes G."/>
            <person name="Novohradska S."/>
            <person name="Ferling I."/>
            <person name="Riege K."/>
            <person name="Groth M."/>
            <person name="Westermann M."/>
            <person name="Marz M."/>
            <person name="Spaller T."/>
            <person name="Winckler T."/>
            <person name="Schaap P."/>
            <person name="Glockner G."/>
        </authorList>
    </citation>
    <scope>NUCLEOTIDE SEQUENCE [LARGE SCALE GENOMIC DNA]</scope>
    <source>
        <strain evidence="5 6">Jena</strain>
    </source>
</reference>
<dbReference type="OrthoDB" id="63267at2759"/>
<evidence type="ECO:0000313" key="5">
    <source>
        <dbReference type="EMBL" id="PRP79075.1"/>
    </source>
</evidence>
<feature type="region of interest" description="Disordered" evidence="3">
    <location>
        <begin position="271"/>
        <end position="291"/>
    </location>
</feature>
<dbReference type="GO" id="GO:0005524">
    <property type="term" value="F:ATP binding"/>
    <property type="evidence" value="ECO:0007669"/>
    <property type="project" value="UniProtKB-KW"/>
</dbReference>
<dbReference type="PROSITE" id="PS50011">
    <property type="entry name" value="PROTEIN_KINASE_DOM"/>
    <property type="match status" value="1"/>
</dbReference>
<dbReference type="GO" id="GO:0004674">
    <property type="term" value="F:protein serine/threonine kinase activity"/>
    <property type="evidence" value="ECO:0007669"/>
    <property type="project" value="TreeGrafter"/>
</dbReference>
<sequence length="301" mass="33335">MSNTIVGPDCSYTNLQYLSEGDYGQVVSGVQEPGGRLIAIKKINKKQNAVRIATEILAGQRLKNVEGVVPFRTHFETSNHHWLVFDFAPGHDLYHSMAESEFRPMHERVVRVILSQLATALGKIHEKGVAHKDIKLENVIWDNVERKASFIDFGLCVLDKEFSTDYAGSKEYAAPELLAGTGPYCPKRADVWALGVTIFALLFGVFPFSYKEDNFSLEAPSFPDHIKVPPEAADLLSKMLEFNAAKRIDIQGILAHKFMKKGSTRMPIMTPRSPTLGSPRALSCHGSRSTSPIHDLAPASL</sequence>
<dbReference type="InParanoid" id="A0A2P6N549"/>
<evidence type="ECO:0000256" key="1">
    <source>
        <dbReference type="ARBA" id="ARBA00022741"/>
    </source>
</evidence>
<dbReference type="Proteomes" id="UP000241769">
    <property type="component" value="Unassembled WGS sequence"/>
</dbReference>
<evidence type="ECO:0000256" key="2">
    <source>
        <dbReference type="ARBA" id="ARBA00022840"/>
    </source>
</evidence>
<gene>
    <name evidence="5" type="ORF">PROFUN_13177</name>
</gene>
<comment type="caution">
    <text evidence="5">The sequence shown here is derived from an EMBL/GenBank/DDBJ whole genome shotgun (WGS) entry which is preliminary data.</text>
</comment>
<evidence type="ECO:0000313" key="6">
    <source>
        <dbReference type="Proteomes" id="UP000241769"/>
    </source>
</evidence>
<dbReference type="InterPro" id="IPR011009">
    <property type="entry name" value="Kinase-like_dom_sf"/>
</dbReference>
<dbReference type="PANTHER" id="PTHR24346">
    <property type="entry name" value="MAP/MICROTUBULE AFFINITY-REGULATING KINASE"/>
    <property type="match status" value="1"/>
</dbReference>
<dbReference type="GO" id="GO:0005737">
    <property type="term" value="C:cytoplasm"/>
    <property type="evidence" value="ECO:0007669"/>
    <property type="project" value="TreeGrafter"/>
</dbReference>
<dbReference type="SMART" id="SM00220">
    <property type="entry name" value="S_TKc"/>
    <property type="match status" value="1"/>
</dbReference>
<protein>
    <recommendedName>
        <fullName evidence="4">Protein kinase domain-containing protein</fullName>
    </recommendedName>
</protein>
<proteinExistence type="predicted"/>
<organism evidence="5 6">
    <name type="scientific">Planoprotostelium fungivorum</name>
    <dbReference type="NCBI Taxonomy" id="1890364"/>
    <lineage>
        <taxon>Eukaryota</taxon>
        <taxon>Amoebozoa</taxon>
        <taxon>Evosea</taxon>
        <taxon>Variosea</taxon>
        <taxon>Cavosteliida</taxon>
        <taxon>Cavosteliaceae</taxon>
        <taxon>Planoprotostelium</taxon>
    </lineage>
</organism>
<accession>A0A2P6N549</accession>
<name>A0A2P6N549_9EUKA</name>
<feature type="domain" description="Protein kinase" evidence="4">
    <location>
        <begin position="12"/>
        <end position="259"/>
    </location>
</feature>
<dbReference type="PANTHER" id="PTHR24346:SF30">
    <property type="entry name" value="MATERNAL EMBRYONIC LEUCINE ZIPPER KINASE"/>
    <property type="match status" value="1"/>
</dbReference>
<keyword evidence="6" id="KW-1185">Reference proteome</keyword>
<dbReference type="STRING" id="1890364.A0A2P6N549"/>
<dbReference type="Gene3D" id="1.10.510.10">
    <property type="entry name" value="Transferase(Phosphotransferase) domain 1"/>
    <property type="match status" value="1"/>
</dbReference>
<dbReference type="Pfam" id="PF00069">
    <property type="entry name" value="Pkinase"/>
    <property type="match status" value="1"/>
</dbReference>
<evidence type="ECO:0000259" key="4">
    <source>
        <dbReference type="PROSITE" id="PS50011"/>
    </source>
</evidence>
<keyword evidence="1" id="KW-0547">Nucleotide-binding</keyword>
<dbReference type="GO" id="GO:0035556">
    <property type="term" value="P:intracellular signal transduction"/>
    <property type="evidence" value="ECO:0007669"/>
    <property type="project" value="TreeGrafter"/>
</dbReference>
<keyword evidence="2" id="KW-0067">ATP-binding</keyword>
<dbReference type="AlphaFoldDB" id="A0A2P6N549"/>
<evidence type="ECO:0000256" key="3">
    <source>
        <dbReference type="SAM" id="MobiDB-lite"/>
    </source>
</evidence>
<dbReference type="InterPro" id="IPR000719">
    <property type="entry name" value="Prot_kinase_dom"/>
</dbReference>